<comment type="caution">
    <text evidence="3">The sequence shown here is derived from an EMBL/GenBank/DDBJ whole genome shotgun (WGS) entry which is preliminary data.</text>
</comment>
<protein>
    <recommendedName>
        <fullName evidence="2">SCP domain-containing protein</fullName>
    </recommendedName>
</protein>
<dbReference type="InterPro" id="IPR034113">
    <property type="entry name" value="SCP_GAPR1-like"/>
</dbReference>
<feature type="chain" id="PRO_5035714221" description="SCP domain-containing protein" evidence="1">
    <location>
        <begin position="32"/>
        <end position="170"/>
    </location>
</feature>
<dbReference type="CDD" id="cd05382">
    <property type="entry name" value="CAP_GAPR1-like"/>
    <property type="match status" value="1"/>
</dbReference>
<gene>
    <name evidence="3" type="ORF">OFUS_LOCUS22916</name>
</gene>
<dbReference type="OrthoDB" id="337038at2759"/>
<feature type="non-terminal residue" evidence="3">
    <location>
        <position position="1"/>
    </location>
</feature>
<dbReference type="PROSITE" id="PS01009">
    <property type="entry name" value="CRISP_1"/>
    <property type="match status" value="1"/>
</dbReference>
<organism evidence="3 4">
    <name type="scientific">Owenia fusiformis</name>
    <name type="common">Polychaete worm</name>
    <dbReference type="NCBI Taxonomy" id="6347"/>
    <lineage>
        <taxon>Eukaryota</taxon>
        <taxon>Metazoa</taxon>
        <taxon>Spiralia</taxon>
        <taxon>Lophotrochozoa</taxon>
        <taxon>Annelida</taxon>
        <taxon>Polychaeta</taxon>
        <taxon>Sedentaria</taxon>
        <taxon>Canalipalpata</taxon>
        <taxon>Sabellida</taxon>
        <taxon>Oweniida</taxon>
        <taxon>Oweniidae</taxon>
        <taxon>Owenia</taxon>
    </lineage>
</organism>
<evidence type="ECO:0000256" key="1">
    <source>
        <dbReference type="SAM" id="SignalP"/>
    </source>
</evidence>
<feature type="domain" description="SCP" evidence="2">
    <location>
        <begin position="33"/>
        <end position="162"/>
    </location>
</feature>
<dbReference type="Pfam" id="PF00188">
    <property type="entry name" value="CAP"/>
    <property type="match status" value="1"/>
</dbReference>
<dbReference type="InterPro" id="IPR001283">
    <property type="entry name" value="CRISP-related"/>
</dbReference>
<dbReference type="GO" id="GO:0005576">
    <property type="term" value="C:extracellular region"/>
    <property type="evidence" value="ECO:0007669"/>
    <property type="project" value="InterPro"/>
</dbReference>
<dbReference type="InterPro" id="IPR014044">
    <property type="entry name" value="CAP_dom"/>
</dbReference>
<dbReference type="SMART" id="SM00198">
    <property type="entry name" value="SCP"/>
    <property type="match status" value="1"/>
</dbReference>
<dbReference type="InterPro" id="IPR018244">
    <property type="entry name" value="Allrgn_V5/Tpx1_CS"/>
</dbReference>
<reference evidence="3" key="1">
    <citation type="submission" date="2022-03" db="EMBL/GenBank/DDBJ databases">
        <authorList>
            <person name="Martin C."/>
        </authorList>
    </citation>
    <scope>NUCLEOTIDE SEQUENCE</scope>
</reference>
<evidence type="ECO:0000259" key="2">
    <source>
        <dbReference type="SMART" id="SM00198"/>
    </source>
</evidence>
<dbReference type="PRINTS" id="PR00837">
    <property type="entry name" value="V5TPXLIKE"/>
</dbReference>
<evidence type="ECO:0000313" key="3">
    <source>
        <dbReference type="EMBL" id="CAH1798831.1"/>
    </source>
</evidence>
<proteinExistence type="predicted"/>
<keyword evidence="4" id="KW-1185">Reference proteome</keyword>
<evidence type="ECO:0000313" key="4">
    <source>
        <dbReference type="Proteomes" id="UP000749559"/>
    </source>
</evidence>
<feature type="signal peptide" evidence="1">
    <location>
        <begin position="1"/>
        <end position="31"/>
    </location>
</feature>
<dbReference type="AlphaFoldDB" id="A0A8S4Q045"/>
<name>A0A8S4Q045_OWEFU</name>
<dbReference type="FunFam" id="3.40.33.10:FF:000010">
    <property type="entry name" value="Predicted protein"/>
    <property type="match status" value="1"/>
</dbReference>
<dbReference type="PROSITE" id="PS01010">
    <property type="entry name" value="CRISP_2"/>
    <property type="match status" value="1"/>
</dbReference>
<keyword evidence="1" id="KW-0732">Signal</keyword>
<sequence>GNQVKCRRRMSNIKSLCVIVLLGLLVQDVITGVSKDECLNEHNKYRAKHGAPPLEWDNKLAKAAQKVAQNSKFEHSNNGFGENIAMSSDEMTCAKAIKMWYDEVKDYGKNNGGVTGHFTQVVWKSSTKVGCSVGKPGGISFSNGMKGQMLACNYSPPGNYQGEYEKNVQA</sequence>
<dbReference type="Gene3D" id="3.40.33.10">
    <property type="entry name" value="CAP"/>
    <property type="match status" value="1"/>
</dbReference>
<accession>A0A8S4Q045</accession>
<dbReference type="PANTHER" id="PTHR10334">
    <property type="entry name" value="CYSTEINE-RICH SECRETORY PROTEIN-RELATED"/>
    <property type="match status" value="1"/>
</dbReference>
<dbReference type="Proteomes" id="UP000749559">
    <property type="component" value="Unassembled WGS sequence"/>
</dbReference>
<dbReference type="InterPro" id="IPR035940">
    <property type="entry name" value="CAP_sf"/>
</dbReference>
<dbReference type="SUPFAM" id="SSF55797">
    <property type="entry name" value="PR-1-like"/>
    <property type="match status" value="1"/>
</dbReference>
<dbReference type="EMBL" id="CAIIXF020000011">
    <property type="protein sequence ID" value="CAH1798831.1"/>
    <property type="molecule type" value="Genomic_DNA"/>
</dbReference>